<accession>A0A2U8UUQ3</accession>
<dbReference type="EMBL" id="MH183162">
    <property type="protein sequence ID" value="AWN07807.1"/>
    <property type="molecule type" value="Genomic_DNA"/>
</dbReference>
<evidence type="ECO:0000313" key="1">
    <source>
        <dbReference type="EMBL" id="AWN07807.1"/>
    </source>
</evidence>
<dbReference type="Pfam" id="PF01503">
    <property type="entry name" value="PRA-PH"/>
    <property type="match status" value="1"/>
</dbReference>
<dbReference type="GeneID" id="54992603"/>
<protein>
    <submittedName>
        <fullName evidence="1">MazG-like nucleotide pyrophosphohydrolase</fullName>
    </submittedName>
</protein>
<dbReference type="KEGG" id="vg:54992603"/>
<dbReference type="InterPro" id="IPR021130">
    <property type="entry name" value="PRib-ATP_PPHydrolase-like"/>
</dbReference>
<dbReference type="Proteomes" id="UP000247284">
    <property type="component" value="Segment"/>
</dbReference>
<gene>
    <name evidence="1" type="primary">136</name>
    <name evidence="1" type="ORF">PBI_HENDRIX_136</name>
</gene>
<evidence type="ECO:0000313" key="2">
    <source>
        <dbReference type="Proteomes" id="UP000247284"/>
    </source>
</evidence>
<dbReference type="InterPro" id="IPR023292">
    <property type="entry name" value="NTP_PyroPHydrolase-like_dom_sf"/>
</dbReference>
<dbReference type="RefSeq" id="YP_009802075.1">
    <property type="nucleotide sequence ID" value="NC_047977.1"/>
</dbReference>
<sequence>MNNRQADVRNFHIAFGHPAPEFPVTEWSEELTQLLNDRADWIIEEANELKEAVEQKDLIKVLDALTDAEYFAVGGFVVLGQDGDHYWDAVHSANMDKLGEDGKPIPHPTIPNKIGKRAGWVPPEARHAEVLERIRREALIESLAIRLAYTATVNGTEALLTFDGIPYDVLQLAVFRSRQLISRGENFVKSRFKQLQTQLNEGVTS</sequence>
<reference evidence="2" key="1">
    <citation type="submission" date="2018-04" db="EMBL/GenBank/DDBJ databases">
        <authorList>
            <person name="Go L.Y."/>
            <person name="Mitchell J.A."/>
        </authorList>
    </citation>
    <scope>NUCLEOTIDE SEQUENCE [LARGE SCALE GENOMIC DNA]</scope>
</reference>
<organism evidence="1 2">
    <name type="scientific">Microbacterium phage Hendrix</name>
    <dbReference type="NCBI Taxonomy" id="2182341"/>
    <lineage>
        <taxon>Viruses</taxon>
        <taxon>Duplodnaviria</taxon>
        <taxon>Heunggongvirae</taxon>
        <taxon>Uroviricota</taxon>
        <taxon>Caudoviricetes</taxon>
        <taxon>Rogerhendrixvirus</taxon>
        <taxon>Rogerhendrixvirus hendrix</taxon>
    </lineage>
</organism>
<keyword evidence="2" id="KW-1185">Reference proteome</keyword>
<proteinExistence type="predicted"/>
<dbReference type="Gene3D" id="1.10.3420.10">
    <property type="entry name" value="putative ntp pyrophosphohydrolase like domain"/>
    <property type="match status" value="1"/>
</dbReference>
<name>A0A2U8UUQ3_9CAUD</name>